<accession>A0A8S0VJ47</accession>
<feature type="compositionally biased region" description="Basic and acidic residues" evidence="2">
    <location>
        <begin position="38"/>
        <end position="48"/>
    </location>
</feature>
<feature type="compositionally biased region" description="Basic and acidic residues" evidence="2">
    <location>
        <begin position="605"/>
        <end position="614"/>
    </location>
</feature>
<dbReference type="AlphaFoldDB" id="A0A8S0VJ47"/>
<evidence type="ECO:0000256" key="1">
    <source>
        <dbReference type="SAM" id="Coils"/>
    </source>
</evidence>
<dbReference type="EMBL" id="CACTIH010009738">
    <property type="protein sequence ID" value="CAA3032916.1"/>
    <property type="molecule type" value="Genomic_DNA"/>
</dbReference>
<keyword evidence="4" id="KW-1185">Reference proteome</keyword>
<reference evidence="3 4" key="1">
    <citation type="submission" date="2019-12" db="EMBL/GenBank/DDBJ databases">
        <authorList>
            <person name="Alioto T."/>
            <person name="Alioto T."/>
            <person name="Gomez Garrido J."/>
        </authorList>
    </citation>
    <scope>NUCLEOTIDE SEQUENCE [LARGE SCALE GENOMIC DNA]</scope>
</reference>
<dbReference type="Gramene" id="OE9A080323T1">
    <property type="protein sequence ID" value="OE9A080323C1"/>
    <property type="gene ID" value="OE9A080323"/>
</dbReference>
<feature type="compositionally biased region" description="Low complexity" evidence="2">
    <location>
        <begin position="239"/>
        <end position="259"/>
    </location>
</feature>
<name>A0A8S0VJ47_OLEEU</name>
<evidence type="ECO:0000313" key="4">
    <source>
        <dbReference type="Proteomes" id="UP000594638"/>
    </source>
</evidence>
<sequence>MYTNGTCPKIDSLGESELVPKWRKELDVVKPSSSGGEGKGKGKADAPTRKPKRKVRGSTSESPAPPAKKAALDTKMLEAAKKGNLIQLNDDAPFSKTGKKTGRSTTTLRAKVVVSRGKPSPAVAPETPSASVPEAAEIEPSPPRDDHFYDADANISATTEDAGDAPAQGGESNVHMDLDSSAADDDEGPMPSPTKVAEASAKDAQAESTSAPSQEAEVLKEKSPEPAKETTEEPKAADDSSALATTTTSAKAAPAEAPAAPQPKLHAAPGTEMVKAASSQQLTGPAGTSSAPRSVSTESFGFAELEVASNSMLKMVQNSVLSIRAATKKARKAALVAEIAALKKEKSKVEASLAKKTELLEVAKKSIREGKHKIQKAKDITEAKANVAALLSENEVLKKQIQDNLKSHEFTVNALHESTETELKKLKAEVSEKEIFLESVQAQADVDRKAKEGLEAEKQELLSVLSSSIFAPAGLPASSSSEELNNNIKTVASWITKMSTLATPLAEKLRLKVSDEVDLLSKWNILEMAPAWIDFWKESQARGGALMALARVKAHYPEADIPLLAEGFPETDAEGKELNEEECFHAVKGYDALIADDVNDARMYDRHDLPKADGEASSSESEVSDEE</sequence>
<dbReference type="Proteomes" id="UP000594638">
    <property type="component" value="Unassembled WGS sequence"/>
</dbReference>
<feature type="compositionally biased region" description="Polar residues" evidence="2">
    <location>
        <begin position="277"/>
        <end position="296"/>
    </location>
</feature>
<feature type="coiled-coil region" evidence="1">
    <location>
        <begin position="325"/>
        <end position="457"/>
    </location>
</feature>
<feature type="region of interest" description="Disordered" evidence="2">
    <location>
        <begin position="21"/>
        <end position="72"/>
    </location>
</feature>
<keyword evidence="1" id="KW-0175">Coiled coil</keyword>
<evidence type="ECO:0000256" key="2">
    <source>
        <dbReference type="SAM" id="MobiDB-lite"/>
    </source>
</evidence>
<feature type="region of interest" description="Disordered" evidence="2">
    <location>
        <begin position="88"/>
        <end position="296"/>
    </location>
</feature>
<comment type="caution">
    <text evidence="3">The sequence shown here is derived from an EMBL/GenBank/DDBJ whole genome shotgun (WGS) entry which is preliminary data.</text>
</comment>
<organism evidence="3 4">
    <name type="scientific">Olea europaea subsp. europaea</name>
    <dbReference type="NCBI Taxonomy" id="158383"/>
    <lineage>
        <taxon>Eukaryota</taxon>
        <taxon>Viridiplantae</taxon>
        <taxon>Streptophyta</taxon>
        <taxon>Embryophyta</taxon>
        <taxon>Tracheophyta</taxon>
        <taxon>Spermatophyta</taxon>
        <taxon>Magnoliopsida</taxon>
        <taxon>eudicotyledons</taxon>
        <taxon>Gunneridae</taxon>
        <taxon>Pentapetalae</taxon>
        <taxon>asterids</taxon>
        <taxon>lamiids</taxon>
        <taxon>Lamiales</taxon>
        <taxon>Oleaceae</taxon>
        <taxon>Oleeae</taxon>
        <taxon>Olea</taxon>
    </lineage>
</organism>
<proteinExistence type="predicted"/>
<protein>
    <submittedName>
        <fullName evidence="3">Uncharacterized protein</fullName>
    </submittedName>
</protein>
<evidence type="ECO:0000313" key="3">
    <source>
        <dbReference type="EMBL" id="CAA3032916.1"/>
    </source>
</evidence>
<gene>
    <name evidence="3" type="ORF">OLEA9_A080323</name>
</gene>
<feature type="compositionally biased region" description="Basic and acidic residues" evidence="2">
    <location>
        <begin position="217"/>
        <end position="238"/>
    </location>
</feature>
<feature type="region of interest" description="Disordered" evidence="2">
    <location>
        <begin position="605"/>
        <end position="627"/>
    </location>
</feature>